<evidence type="ECO:0000313" key="2">
    <source>
        <dbReference type="Proteomes" id="UP000055024"/>
    </source>
</evidence>
<dbReference type="EMBL" id="JYDP01000154">
    <property type="protein sequence ID" value="KRZ04797.1"/>
    <property type="molecule type" value="Genomic_DNA"/>
</dbReference>
<sequence>MNTTAMSHDTKLFKCLKLINPSTSSYFVNDISMRNAKTFLTFQDMFNVISNAFFCSDQSIANYGQFNGYTEQLRYYS</sequence>
<dbReference type="Proteomes" id="UP000055024">
    <property type="component" value="Unassembled WGS sequence"/>
</dbReference>
<name>A0A0V1H2H1_9BILA</name>
<gene>
    <name evidence="1" type="ORF">T11_18460</name>
</gene>
<protein>
    <submittedName>
        <fullName evidence="1">Uncharacterized protein</fullName>
    </submittedName>
</protein>
<accession>A0A0V1H2H1</accession>
<reference evidence="1 2" key="1">
    <citation type="submission" date="2015-01" db="EMBL/GenBank/DDBJ databases">
        <title>Evolution of Trichinella species and genotypes.</title>
        <authorList>
            <person name="Korhonen P.K."/>
            <person name="Edoardo P."/>
            <person name="Giuseppe L.R."/>
            <person name="Gasser R.B."/>
        </authorList>
    </citation>
    <scope>NUCLEOTIDE SEQUENCE [LARGE SCALE GENOMIC DNA]</scope>
    <source>
        <strain evidence="1">ISS1029</strain>
    </source>
</reference>
<organism evidence="1 2">
    <name type="scientific">Trichinella zimbabwensis</name>
    <dbReference type="NCBI Taxonomy" id="268475"/>
    <lineage>
        <taxon>Eukaryota</taxon>
        <taxon>Metazoa</taxon>
        <taxon>Ecdysozoa</taxon>
        <taxon>Nematoda</taxon>
        <taxon>Enoplea</taxon>
        <taxon>Dorylaimia</taxon>
        <taxon>Trichinellida</taxon>
        <taxon>Trichinellidae</taxon>
        <taxon>Trichinella</taxon>
    </lineage>
</organism>
<proteinExistence type="predicted"/>
<keyword evidence="2" id="KW-1185">Reference proteome</keyword>
<dbReference type="AlphaFoldDB" id="A0A0V1H2H1"/>
<comment type="caution">
    <text evidence="1">The sequence shown here is derived from an EMBL/GenBank/DDBJ whole genome shotgun (WGS) entry which is preliminary data.</text>
</comment>
<evidence type="ECO:0000313" key="1">
    <source>
        <dbReference type="EMBL" id="KRZ04797.1"/>
    </source>
</evidence>